<dbReference type="GO" id="GO:0006353">
    <property type="term" value="P:DNA-templated transcription termination"/>
    <property type="evidence" value="ECO:0007669"/>
    <property type="project" value="UniProtKB-UniRule"/>
</dbReference>
<evidence type="ECO:0000313" key="9">
    <source>
        <dbReference type="Proteomes" id="UP000217838"/>
    </source>
</evidence>
<dbReference type="SUPFAM" id="SSF48013">
    <property type="entry name" value="NusB-like"/>
    <property type="match status" value="1"/>
</dbReference>
<accession>A0A2A4YBV4</accession>
<dbReference type="Proteomes" id="UP000217838">
    <property type="component" value="Unassembled WGS sequence"/>
</dbReference>
<comment type="caution">
    <text evidence="8">The sequence shown here is derived from an EMBL/GenBank/DDBJ whole genome shotgun (WGS) entry which is preliminary data.</text>
</comment>
<keyword evidence="4 6" id="KW-0805">Transcription regulation</keyword>
<dbReference type="Gene3D" id="1.10.940.10">
    <property type="entry name" value="NusB-like"/>
    <property type="match status" value="1"/>
</dbReference>
<keyword evidence="3 6" id="KW-0694">RNA-binding</keyword>
<evidence type="ECO:0000259" key="7">
    <source>
        <dbReference type="Pfam" id="PF01029"/>
    </source>
</evidence>
<name>A0A2A4YBV4_UNCAE</name>
<dbReference type="AlphaFoldDB" id="A0A2A4YBV4"/>
<evidence type="ECO:0000256" key="1">
    <source>
        <dbReference type="ARBA" id="ARBA00005952"/>
    </source>
</evidence>
<dbReference type="GO" id="GO:0031564">
    <property type="term" value="P:transcription antitermination"/>
    <property type="evidence" value="ECO:0007669"/>
    <property type="project" value="UniProtKB-KW"/>
</dbReference>
<comment type="function">
    <text evidence="6">Involved in transcription antitermination. Required for transcription of ribosomal RNA (rRNA) genes. Binds specifically to the boxA antiterminator sequence of the ribosomal RNA (rrn) operons.</text>
</comment>
<dbReference type="InterPro" id="IPR006027">
    <property type="entry name" value="NusB_RsmB_TIM44"/>
</dbReference>
<dbReference type="GO" id="GO:0005829">
    <property type="term" value="C:cytosol"/>
    <property type="evidence" value="ECO:0007669"/>
    <property type="project" value="TreeGrafter"/>
</dbReference>
<evidence type="ECO:0000256" key="4">
    <source>
        <dbReference type="ARBA" id="ARBA00023015"/>
    </source>
</evidence>
<evidence type="ECO:0000313" key="8">
    <source>
        <dbReference type="EMBL" id="PCI92412.1"/>
    </source>
</evidence>
<dbReference type="PANTHER" id="PTHR11078">
    <property type="entry name" value="N UTILIZATION SUBSTANCE PROTEIN B-RELATED"/>
    <property type="match status" value="1"/>
</dbReference>
<dbReference type="InterPro" id="IPR011605">
    <property type="entry name" value="NusB_fam"/>
</dbReference>
<dbReference type="Pfam" id="PF01029">
    <property type="entry name" value="NusB"/>
    <property type="match status" value="1"/>
</dbReference>
<evidence type="ECO:0000256" key="6">
    <source>
        <dbReference type="HAMAP-Rule" id="MF_00073"/>
    </source>
</evidence>
<dbReference type="GO" id="GO:0003723">
    <property type="term" value="F:RNA binding"/>
    <property type="evidence" value="ECO:0007669"/>
    <property type="project" value="UniProtKB-UniRule"/>
</dbReference>
<proteinExistence type="inferred from homology"/>
<sequence>MILSINMLWNESLFLVYFHKVQIKRLVIMTVPLKKLREATLVALFSSKFSDASEDLLPLVMEQLKLSKKNTLSALERSRLVHERAEEFDVLIDKHTIGYEIERISPVEKAILRLAVFELLFDDDVPEKVAIAEAVRLARKFSTPESGGFVNGVLDSIYNSKGADLDADVTCETPRAHQEECLT</sequence>
<keyword evidence="2 6" id="KW-0889">Transcription antitermination</keyword>
<gene>
    <name evidence="6 8" type="primary">nusB</name>
    <name evidence="8" type="ORF">COB11_07430</name>
</gene>
<feature type="domain" description="NusB/RsmB/TIM44" evidence="7">
    <location>
        <begin position="36"/>
        <end position="158"/>
    </location>
</feature>
<dbReference type="InterPro" id="IPR035926">
    <property type="entry name" value="NusB-like_sf"/>
</dbReference>
<dbReference type="HAMAP" id="MF_00073">
    <property type="entry name" value="NusB"/>
    <property type="match status" value="1"/>
</dbReference>
<reference evidence="9" key="1">
    <citation type="submission" date="2017-08" db="EMBL/GenBank/DDBJ databases">
        <title>A dynamic microbial community with high functional redundancy inhabits the cold, oxic subseafloor aquifer.</title>
        <authorList>
            <person name="Tully B.J."/>
            <person name="Wheat C.G."/>
            <person name="Glazer B.T."/>
            <person name="Huber J.A."/>
        </authorList>
    </citation>
    <scope>NUCLEOTIDE SEQUENCE [LARGE SCALE GENOMIC DNA]</scope>
</reference>
<dbReference type="NCBIfam" id="TIGR01951">
    <property type="entry name" value="nusB"/>
    <property type="match status" value="1"/>
</dbReference>
<dbReference type="EMBL" id="NVUU01000105">
    <property type="protein sequence ID" value="PCI92412.1"/>
    <property type="molecule type" value="Genomic_DNA"/>
</dbReference>
<organism evidence="8 9">
    <name type="scientific">Aerophobetes bacterium</name>
    <dbReference type="NCBI Taxonomy" id="2030807"/>
    <lineage>
        <taxon>Bacteria</taxon>
        <taxon>Candidatus Aerophobota</taxon>
    </lineage>
</organism>
<evidence type="ECO:0000256" key="5">
    <source>
        <dbReference type="ARBA" id="ARBA00023163"/>
    </source>
</evidence>
<comment type="similarity">
    <text evidence="1 6">Belongs to the NusB family.</text>
</comment>
<dbReference type="PANTHER" id="PTHR11078:SF3">
    <property type="entry name" value="ANTITERMINATION NUSB DOMAIN-CONTAINING PROTEIN"/>
    <property type="match status" value="1"/>
</dbReference>
<keyword evidence="5 6" id="KW-0804">Transcription</keyword>
<evidence type="ECO:0000256" key="2">
    <source>
        <dbReference type="ARBA" id="ARBA00022814"/>
    </source>
</evidence>
<protein>
    <recommendedName>
        <fullName evidence="6">Transcription antitermination protein NusB</fullName>
    </recommendedName>
    <alternativeName>
        <fullName evidence="6">Antitermination factor NusB</fullName>
    </alternativeName>
</protein>
<evidence type="ECO:0000256" key="3">
    <source>
        <dbReference type="ARBA" id="ARBA00022884"/>
    </source>
</evidence>